<keyword evidence="2" id="KW-1185">Reference proteome</keyword>
<evidence type="ECO:0000313" key="1">
    <source>
        <dbReference type="EMBL" id="KPL70195.1"/>
    </source>
</evidence>
<protein>
    <recommendedName>
        <fullName evidence="3">FCP1 homology domain-containing protein</fullName>
    </recommendedName>
</protein>
<name>A0A0P6WMZ7_9CHLR</name>
<dbReference type="STRING" id="229920.ADM99_13450"/>
<proteinExistence type="predicted"/>
<dbReference type="AlphaFoldDB" id="A0A0P6WMZ7"/>
<dbReference type="EMBL" id="LGCK01000014">
    <property type="protein sequence ID" value="KPL70195.1"/>
    <property type="molecule type" value="Genomic_DNA"/>
</dbReference>
<comment type="caution">
    <text evidence="1">The sequence shown here is derived from an EMBL/GenBank/DDBJ whole genome shotgun (WGS) entry which is preliminary data.</text>
</comment>
<sequence>MNYLMIRQKIDQFNSNGGNSPDPSHPRILIFTEGTVLGYRHWWEFFQVKNYVPIGRCVEKILGWEKQGAQIVYLTSCRKQADVAAIRDILVGAGFPGCCLYYRGQNEEYHYIAEQIVPDVLIEDDCRSIGGRRNWTITYIQPEIKERIHSIVVPEFHGIDHLPADLSALLT</sequence>
<evidence type="ECO:0000313" key="2">
    <source>
        <dbReference type="Proteomes" id="UP000050430"/>
    </source>
</evidence>
<dbReference type="Proteomes" id="UP000050430">
    <property type="component" value="Unassembled WGS sequence"/>
</dbReference>
<organism evidence="1 2">
    <name type="scientific">Leptolinea tardivitalis</name>
    <dbReference type="NCBI Taxonomy" id="229920"/>
    <lineage>
        <taxon>Bacteria</taxon>
        <taxon>Bacillati</taxon>
        <taxon>Chloroflexota</taxon>
        <taxon>Anaerolineae</taxon>
        <taxon>Anaerolineales</taxon>
        <taxon>Anaerolineaceae</taxon>
        <taxon>Leptolinea</taxon>
    </lineage>
</organism>
<accession>A0A0P6WMZ7</accession>
<dbReference type="OrthoDB" id="2067193at2"/>
<reference evidence="1 2" key="1">
    <citation type="submission" date="2015-07" db="EMBL/GenBank/DDBJ databases">
        <title>Genome sequence of Leptolinea tardivitalis DSM 16556.</title>
        <authorList>
            <person name="Hemp J."/>
            <person name="Ward L.M."/>
            <person name="Pace L.A."/>
            <person name="Fischer W.W."/>
        </authorList>
    </citation>
    <scope>NUCLEOTIDE SEQUENCE [LARGE SCALE GENOMIC DNA]</scope>
    <source>
        <strain evidence="1 2">YMTK-2</strain>
    </source>
</reference>
<dbReference type="RefSeq" id="WP_062422045.1">
    <property type="nucleotide sequence ID" value="NZ_BBYA01000010.1"/>
</dbReference>
<gene>
    <name evidence="1" type="ORF">ADM99_13450</name>
</gene>
<evidence type="ECO:0008006" key="3">
    <source>
        <dbReference type="Google" id="ProtNLM"/>
    </source>
</evidence>